<dbReference type="RefSeq" id="WP_138853784.1">
    <property type="nucleotide sequence ID" value="NZ_CP040710.1"/>
</dbReference>
<reference evidence="1 2" key="1">
    <citation type="submission" date="2019-05" db="EMBL/GenBank/DDBJ databases">
        <title>Genome sequencing of F202Z8.</title>
        <authorList>
            <person name="Kwon Y.M."/>
        </authorList>
    </citation>
    <scope>NUCLEOTIDE SEQUENCE [LARGE SCALE GENOMIC DNA]</scope>
    <source>
        <strain evidence="1 2">F202Z8</strain>
    </source>
</reference>
<dbReference type="Proteomes" id="UP000310017">
    <property type="component" value="Chromosome"/>
</dbReference>
<dbReference type="AlphaFoldDB" id="A0A5B7SSE5"/>
<name>A0A5B7SSE5_9FLAO</name>
<organism evidence="1 2">
    <name type="scientific">Aggregatimonas sangjinii</name>
    <dbReference type="NCBI Taxonomy" id="2583587"/>
    <lineage>
        <taxon>Bacteria</taxon>
        <taxon>Pseudomonadati</taxon>
        <taxon>Bacteroidota</taxon>
        <taxon>Flavobacteriia</taxon>
        <taxon>Flavobacteriales</taxon>
        <taxon>Flavobacteriaceae</taxon>
        <taxon>Aggregatimonas</taxon>
    </lineage>
</organism>
<dbReference type="EMBL" id="CP040710">
    <property type="protein sequence ID" value="QCX01447.1"/>
    <property type="molecule type" value="Genomic_DNA"/>
</dbReference>
<protein>
    <submittedName>
        <fullName evidence="1">Uncharacterized protein</fullName>
    </submittedName>
</protein>
<keyword evidence="2" id="KW-1185">Reference proteome</keyword>
<evidence type="ECO:0000313" key="1">
    <source>
        <dbReference type="EMBL" id="QCX01447.1"/>
    </source>
</evidence>
<evidence type="ECO:0000313" key="2">
    <source>
        <dbReference type="Proteomes" id="UP000310017"/>
    </source>
</evidence>
<sequence length="267" mass="29163">MITCCISLTSCGENEPPAKQELIASSQGYELTESHFETYLKYVENFAGETADLKTQIAIKSQLKETFLKEPEALLKQLDSLSAEELKPPFMLENKEAQSSAETYESVETPMAEGHKIVRDLLGSDIGEMRFDTPAANTFRTYVANTLLTATTGNYNTGITGSDSRNTNSQTQFCANGTYTEALSGHVSIQTNGAGAVSSGTTNITGYWDVASLPNGMMIIVMYSTHPYVLEDWPNGIMPFVVAKYGADFMALPSGDLYRRAANQFCN</sequence>
<gene>
    <name evidence="1" type="ORF">FGM00_15520</name>
</gene>
<dbReference type="KEGG" id="asag:FGM00_15520"/>
<accession>A0A5B7SSE5</accession>
<proteinExistence type="predicted"/>